<dbReference type="AlphaFoldDB" id="A0A0T5VV64"/>
<dbReference type="OrthoDB" id="9821417at2"/>
<dbReference type="RefSeq" id="WP_057930384.1">
    <property type="nucleotide sequence ID" value="NZ_LMZQ01000001.1"/>
</dbReference>
<sequence>MVVKKEYDLAVGDTLSLGADYSSDKETGAKYLYFTWSRKKVSSLDKTVEGMKSIFSSSSRIGFVAPDPGRFRLYLSVSDGANISLEDSVDVLVNYKPRIEISSRTQIQYTYRSVFRDRYHQPATFFVKVDNFFKPFPELHINRDPVDSIKQEEKLKKTFSYRMISLLFPSFTNFPRLSGLHFEREVKVIKPYTVDTLSTGYLIKIAQDKAFEDFQASYEVSISHHNLKSESLKIQYQNIVYNAISLYAAYETFAFGRFPENRNMRAVFTKKRIVRFGFAYNFSPEFSSLRGLYGTFSFGSWKYNMVDGIDVESPVETSLYFKFANFFPMIFGAYGRVINIRTSEIEVPKLAKTTDNYKLTAGGLIGFYLHPTKKLPLALMLSTGV</sequence>
<reference evidence="1 2" key="1">
    <citation type="submission" date="2015-11" db="EMBL/GenBank/DDBJ databases">
        <title>Sequence of Pedobacter ginsenosidimutans.</title>
        <authorList>
            <person name="Carson E."/>
            <person name="Keyser V."/>
            <person name="Newman J."/>
            <person name="Miller J."/>
        </authorList>
    </citation>
    <scope>NUCLEOTIDE SEQUENCE [LARGE SCALE GENOMIC DNA]</scope>
    <source>
        <strain evidence="1 2">KACC 14530</strain>
    </source>
</reference>
<organism evidence="1 2">
    <name type="scientific">Pedobacter ginsenosidimutans</name>
    <dbReference type="NCBI Taxonomy" id="687842"/>
    <lineage>
        <taxon>Bacteria</taxon>
        <taxon>Pseudomonadati</taxon>
        <taxon>Bacteroidota</taxon>
        <taxon>Sphingobacteriia</taxon>
        <taxon>Sphingobacteriales</taxon>
        <taxon>Sphingobacteriaceae</taxon>
        <taxon>Pedobacter</taxon>
    </lineage>
</organism>
<dbReference type="Proteomes" id="UP000051950">
    <property type="component" value="Unassembled WGS sequence"/>
</dbReference>
<comment type="caution">
    <text evidence="1">The sequence shown here is derived from an EMBL/GenBank/DDBJ whole genome shotgun (WGS) entry which is preliminary data.</text>
</comment>
<protein>
    <submittedName>
        <fullName evidence="1">Uncharacterized protein</fullName>
    </submittedName>
</protein>
<name>A0A0T5VV64_9SPHI</name>
<dbReference type="STRING" id="687842.ASU31_00205"/>
<evidence type="ECO:0000313" key="2">
    <source>
        <dbReference type="Proteomes" id="UP000051950"/>
    </source>
</evidence>
<proteinExistence type="predicted"/>
<gene>
    <name evidence="1" type="ORF">ASU31_00205</name>
</gene>
<dbReference type="EMBL" id="LMZQ01000001">
    <property type="protein sequence ID" value="KRT17755.1"/>
    <property type="molecule type" value="Genomic_DNA"/>
</dbReference>
<accession>A0A0T5VV64</accession>
<keyword evidence="2" id="KW-1185">Reference proteome</keyword>
<evidence type="ECO:0000313" key="1">
    <source>
        <dbReference type="EMBL" id="KRT17755.1"/>
    </source>
</evidence>